<evidence type="ECO:0000256" key="3">
    <source>
        <dbReference type="ARBA" id="ARBA00023004"/>
    </source>
</evidence>
<protein>
    <submittedName>
        <fullName evidence="4">Uncharacterized protein</fullName>
    </submittedName>
</protein>
<evidence type="ECO:0000313" key="5">
    <source>
        <dbReference type="Proteomes" id="UP000835052"/>
    </source>
</evidence>
<evidence type="ECO:0000256" key="2">
    <source>
        <dbReference type="ARBA" id="ARBA00023002"/>
    </source>
</evidence>
<reference evidence="4" key="1">
    <citation type="submission" date="2020-10" db="EMBL/GenBank/DDBJ databases">
        <authorList>
            <person name="Kikuchi T."/>
        </authorList>
    </citation>
    <scope>NUCLEOTIDE SEQUENCE</scope>
    <source>
        <strain evidence="4">NKZ352</strain>
    </source>
</reference>
<proteinExistence type="predicted"/>
<evidence type="ECO:0000256" key="1">
    <source>
        <dbReference type="ARBA" id="ARBA00022723"/>
    </source>
</evidence>
<accession>A0A8S1GZ92</accession>
<keyword evidence="2" id="KW-0560">Oxidoreductase</keyword>
<dbReference type="AlphaFoldDB" id="A0A8S1GZ92"/>
<dbReference type="GO" id="GO:0046872">
    <property type="term" value="F:metal ion binding"/>
    <property type="evidence" value="ECO:0007669"/>
    <property type="project" value="UniProtKB-KW"/>
</dbReference>
<dbReference type="EMBL" id="CAJGYM010000004">
    <property type="protein sequence ID" value="CAD6186380.1"/>
    <property type="molecule type" value="Genomic_DNA"/>
</dbReference>
<keyword evidence="1" id="KW-0479">Metal-binding</keyword>
<gene>
    <name evidence="4" type="ORF">CAUJ_LOCUS2299</name>
</gene>
<name>A0A8S1GZ92_9PELO</name>
<dbReference type="Proteomes" id="UP000835052">
    <property type="component" value="Unassembled WGS sequence"/>
</dbReference>
<dbReference type="GO" id="GO:0016491">
    <property type="term" value="F:oxidoreductase activity"/>
    <property type="evidence" value="ECO:0007669"/>
    <property type="project" value="UniProtKB-KW"/>
</dbReference>
<sequence length="275" mass="31159">MYALKSAQRLSRGVRVEWEDGVCANFTYVWLRDNGNRRPSLVHLDLDATPRNVDHNENNLNLIWPPFLSSCYSSKFLRDHTSVKAPPVQKNLIPKRVLPKPWRFQDTPEKPDNSHMATVSWGELATELGTVWPHFQRVPSIIGVEARTPNAKVHLVDAVTCLEIMSHTNPEEFGFLVNTPLEYQQGFFNSSHNVAQVYDGQVMTSVFNNALRTAEITTASLDMLYRSMKALSRICYQNLTTEVLQPGELLVVDNGQTYLGAPAQMGRQLSLKLYN</sequence>
<dbReference type="InterPro" id="IPR038492">
    <property type="entry name" value="GBBH-like_N_sf"/>
</dbReference>
<dbReference type="InterPro" id="IPR042098">
    <property type="entry name" value="TauD-like_sf"/>
</dbReference>
<keyword evidence="3" id="KW-0408">Iron</keyword>
<organism evidence="4 5">
    <name type="scientific">Caenorhabditis auriculariae</name>
    <dbReference type="NCBI Taxonomy" id="2777116"/>
    <lineage>
        <taxon>Eukaryota</taxon>
        <taxon>Metazoa</taxon>
        <taxon>Ecdysozoa</taxon>
        <taxon>Nematoda</taxon>
        <taxon>Chromadorea</taxon>
        <taxon>Rhabditida</taxon>
        <taxon>Rhabditina</taxon>
        <taxon>Rhabditomorpha</taxon>
        <taxon>Rhabditoidea</taxon>
        <taxon>Rhabditidae</taxon>
        <taxon>Peloderinae</taxon>
        <taxon>Caenorhabditis</taxon>
    </lineage>
</organism>
<keyword evidence="5" id="KW-1185">Reference proteome</keyword>
<comment type="caution">
    <text evidence="4">The sequence shown here is derived from an EMBL/GenBank/DDBJ whole genome shotgun (WGS) entry which is preliminary data.</text>
</comment>
<dbReference type="Gene3D" id="3.60.130.10">
    <property type="entry name" value="Clavaminate synthase-like"/>
    <property type="match status" value="1"/>
</dbReference>
<dbReference type="SUPFAM" id="SSF51197">
    <property type="entry name" value="Clavaminate synthase-like"/>
    <property type="match status" value="1"/>
</dbReference>
<evidence type="ECO:0000313" key="4">
    <source>
        <dbReference type="EMBL" id="CAD6186380.1"/>
    </source>
</evidence>
<dbReference type="Gene3D" id="3.30.2020.30">
    <property type="match status" value="1"/>
</dbReference>
<dbReference type="OrthoDB" id="406634at2759"/>